<evidence type="ECO:0000256" key="3">
    <source>
        <dbReference type="ARBA" id="ARBA00023315"/>
    </source>
</evidence>
<protein>
    <recommendedName>
        <fullName evidence="4">Acetoacetyl-CoA thiolase</fullName>
    </recommendedName>
</protein>
<evidence type="ECO:0000313" key="9">
    <source>
        <dbReference type="EMBL" id="MDQ0204949.1"/>
    </source>
</evidence>
<dbReference type="EMBL" id="JAUSUE010000024">
    <property type="protein sequence ID" value="MDQ0204949.1"/>
    <property type="molecule type" value="Genomic_DNA"/>
</dbReference>
<evidence type="ECO:0000313" key="10">
    <source>
        <dbReference type="Proteomes" id="UP001239167"/>
    </source>
</evidence>
<dbReference type="PIRSF" id="PIRSF000429">
    <property type="entry name" value="Ac-CoA_Ac_transf"/>
    <property type="match status" value="1"/>
</dbReference>
<evidence type="ECO:0000256" key="6">
    <source>
        <dbReference type="SAM" id="Phobius"/>
    </source>
</evidence>
<evidence type="ECO:0000259" key="8">
    <source>
        <dbReference type="Pfam" id="PF02803"/>
    </source>
</evidence>
<dbReference type="PROSITE" id="PS00737">
    <property type="entry name" value="THIOLASE_2"/>
    <property type="match status" value="1"/>
</dbReference>
<proteinExistence type="inferred from homology"/>
<keyword evidence="2 5" id="KW-0808">Transferase</keyword>
<feature type="domain" description="Thiolase N-terminal" evidence="7">
    <location>
        <begin position="5"/>
        <end position="253"/>
    </location>
</feature>
<keyword evidence="6" id="KW-0472">Membrane</keyword>
<dbReference type="GO" id="GO:0003985">
    <property type="term" value="F:acetyl-CoA C-acetyltransferase activity"/>
    <property type="evidence" value="ECO:0007669"/>
    <property type="project" value="UniProtKB-EC"/>
</dbReference>
<dbReference type="InterPro" id="IPR020616">
    <property type="entry name" value="Thiolase_N"/>
</dbReference>
<keyword evidence="6" id="KW-0812">Transmembrane</keyword>
<gene>
    <name evidence="9" type="ORF">J2S01_002683</name>
</gene>
<dbReference type="Pfam" id="PF00108">
    <property type="entry name" value="Thiolase_N"/>
    <property type="match status" value="1"/>
</dbReference>
<dbReference type="InterPro" id="IPR020617">
    <property type="entry name" value="Thiolase_C"/>
</dbReference>
<dbReference type="RefSeq" id="WP_196603398.1">
    <property type="nucleotide sequence ID" value="NZ_CP116940.1"/>
</dbReference>
<feature type="domain" description="Thiolase C-terminal" evidence="8">
    <location>
        <begin position="262"/>
        <end position="384"/>
    </location>
</feature>
<organism evidence="9 10">
    <name type="scientific">Pectinatus haikarae</name>
    <dbReference type="NCBI Taxonomy" id="349096"/>
    <lineage>
        <taxon>Bacteria</taxon>
        <taxon>Bacillati</taxon>
        <taxon>Bacillota</taxon>
        <taxon>Negativicutes</taxon>
        <taxon>Selenomonadales</taxon>
        <taxon>Selenomonadaceae</taxon>
        <taxon>Pectinatus</taxon>
    </lineage>
</organism>
<accession>A0ABT9YAT7</accession>
<comment type="similarity">
    <text evidence="1 5">Belongs to the thiolase-like superfamily. Thiolase family.</text>
</comment>
<name>A0ABT9YAT7_9FIRM</name>
<evidence type="ECO:0000256" key="4">
    <source>
        <dbReference type="ARBA" id="ARBA00030755"/>
    </source>
</evidence>
<evidence type="ECO:0000256" key="2">
    <source>
        <dbReference type="ARBA" id="ARBA00022679"/>
    </source>
</evidence>
<evidence type="ECO:0000256" key="1">
    <source>
        <dbReference type="ARBA" id="ARBA00010982"/>
    </source>
</evidence>
<dbReference type="InterPro" id="IPR016039">
    <property type="entry name" value="Thiolase-like"/>
</dbReference>
<keyword evidence="3 5" id="KW-0012">Acyltransferase</keyword>
<evidence type="ECO:0000256" key="5">
    <source>
        <dbReference type="RuleBase" id="RU003557"/>
    </source>
</evidence>
<dbReference type="NCBIfam" id="TIGR01930">
    <property type="entry name" value="AcCoA-C-Actrans"/>
    <property type="match status" value="1"/>
</dbReference>
<keyword evidence="10" id="KW-1185">Reference proteome</keyword>
<feature type="transmembrane region" description="Helical" evidence="6">
    <location>
        <begin position="333"/>
        <end position="355"/>
    </location>
</feature>
<dbReference type="CDD" id="cd00751">
    <property type="entry name" value="thiolase"/>
    <property type="match status" value="1"/>
</dbReference>
<dbReference type="PANTHER" id="PTHR18919">
    <property type="entry name" value="ACETYL-COA C-ACYLTRANSFERASE"/>
    <property type="match status" value="1"/>
</dbReference>
<dbReference type="Proteomes" id="UP001239167">
    <property type="component" value="Unassembled WGS sequence"/>
</dbReference>
<dbReference type="InterPro" id="IPR020613">
    <property type="entry name" value="Thiolase_CS"/>
</dbReference>
<reference evidence="9 10" key="1">
    <citation type="submission" date="2023-07" db="EMBL/GenBank/DDBJ databases">
        <title>Genomic Encyclopedia of Type Strains, Phase IV (KMG-IV): sequencing the most valuable type-strain genomes for metagenomic binning, comparative biology and taxonomic classification.</title>
        <authorList>
            <person name="Goeker M."/>
        </authorList>
    </citation>
    <scope>NUCLEOTIDE SEQUENCE [LARGE SCALE GENOMIC DNA]</scope>
    <source>
        <strain evidence="9 10">DSM 16980</strain>
    </source>
</reference>
<keyword evidence="6" id="KW-1133">Transmembrane helix</keyword>
<dbReference type="InterPro" id="IPR002155">
    <property type="entry name" value="Thiolase"/>
</dbReference>
<dbReference type="Pfam" id="PF02803">
    <property type="entry name" value="Thiolase_C"/>
    <property type="match status" value="1"/>
</dbReference>
<dbReference type="SUPFAM" id="SSF53901">
    <property type="entry name" value="Thiolase-like"/>
    <property type="match status" value="2"/>
</dbReference>
<dbReference type="PANTHER" id="PTHR18919:SF151">
    <property type="entry name" value="BLR2427 PROTEIN"/>
    <property type="match status" value="1"/>
</dbReference>
<dbReference type="Gene3D" id="3.40.47.10">
    <property type="match status" value="1"/>
</dbReference>
<comment type="caution">
    <text evidence="9">The sequence shown here is derived from an EMBL/GenBank/DDBJ whole genome shotgun (WGS) entry which is preliminary data.</text>
</comment>
<sequence length="391" mass="41147">MAETYLIGGLRTPIGKKNGCLKSFLPEKLAAAVLNGILAKYSLTPESIDAVVAGNVVGPGGNIARVCVLEAGWPYSVPAFTVDAQCGSGLTSIDMGAAMIESGRAQLVIAGGAESNSLAPSRRLHANDPRYKGPDFYYEQAPFSPEWVGNPDIGSAAETMAADFAVSRSEMDEFALNSHKKASAAQKDGFLSDIILPLNSEGKCIDKDEGPKQNMNLKLLARLKSAFVKNGSITAGNSCLKHDGAAFVLLASAEAAAEYGLTVQAVVSPAVTLGCDPNIFPLGPVYAMRKMLQMQKLSLQDDIDIVEINEAFAVQMIACCRQLDLSFEKLNSLGGAIAFGHPYGASGAIILLHLLQALKKRRGKMGIASIGAVGGLSTAILLQRINVNAYN</sequence>
<evidence type="ECO:0000259" key="7">
    <source>
        <dbReference type="Pfam" id="PF00108"/>
    </source>
</evidence>